<accession>A0A398BG58</accession>
<gene>
    <name evidence="1" type="ORF">D1953_01585</name>
</gene>
<dbReference type="AlphaFoldDB" id="A0A398BG58"/>
<dbReference type="InterPro" id="IPR005500">
    <property type="entry name" value="DUF309"/>
</dbReference>
<name>A0A398BG58_9BACI</name>
<dbReference type="PANTHER" id="PTHR34796:SF1">
    <property type="entry name" value="EXPRESSED PROTEIN"/>
    <property type="match status" value="1"/>
</dbReference>
<dbReference type="SUPFAM" id="SSF140663">
    <property type="entry name" value="TTHA0068-like"/>
    <property type="match status" value="1"/>
</dbReference>
<dbReference type="EMBL" id="QWVS01000002">
    <property type="protein sequence ID" value="RID89285.1"/>
    <property type="molecule type" value="Genomic_DNA"/>
</dbReference>
<evidence type="ECO:0000313" key="1">
    <source>
        <dbReference type="EMBL" id="RID89285.1"/>
    </source>
</evidence>
<dbReference type="InterPro" id="IPR023203">
    <property type="entry name" value="TTHA0068_sf"/>
</dbReference>
<protein>
    <submittedName>
        <fullName evidence="1">DUF309 domain-containing protein</fullName>
    </submittedName>
</protein>
<organism evidence="1 2">
    <name type="scientific">Peribacillus asahii</name>
    <dbReference type="NCBI Taxonomy" id="228899"/>
    <lineage>
        <taxon>Bacteria</taxon>
        <taxon>Bacillati</taxon>
        <taxon>Bacillota</taxon>
        <taxon>Bacilli</taxon>
        <taxon>Bacillales</taxon>
        <taxon>Bacillaceae</taxon>
        <taxon>Peribacillus</taxon>
    </lineage>
</organism>
<dbReference type="Gene3D" id="1.10.3450.10">
    <property type="entry name" value="TTHA0068-like"/>
    <property type="match status" value="1"/>
</dbReference>
<proteinExistence type="predicted"/>
<sequence>MKILYLQRRIRLNYPNEYISFLVHFHGDRDYFECHEILEEYWKKVAPREKDSHWVGLIQIAVALYHQRRGNIPGAIRTISKAINNLAAHTIELQQLGLEVDELLHLLEYTRKRMMNHQPYESIHLPLRDKQLIQHCIKECRKAGFTWCNDSDPHNLHIIHKHLMRDRSEVIQERERQRIIRIRKNRG</sequence>
<dbReference type="Pfam" id="PF03745">
    <property type="entry name" value="DUF309"/>
    <property type="match status" value="1"/>
</dbReference>
<comment type="caution">
    <text evidence="1">The sequence shown here is derived from an EMBL/GenBank/DDBJ whole genome shotgun (WGS) entry which is preliminary data.</text>
</comment>
<dbReference type="Proteomes" id="UP000266016">
    <property type="component" value="Unassembled WGS sequence"/>
</dbReference>
<dbReference type="PANTHER" id="PTHR34796">
    <property type="entry name" value="EXPRESSED PROTEIN"/>
    <property type="match status" value="1"/>
</dbReference>
<reference evidence="1 2" key="1">
    <citation type="submission" date="2018-08" db="EMBL/GenBank/DDBJ databases">
        <title>Bacillus jemisoniae sp. nov., Bacillus chryseoplanitiae sp. nov., Bacillus resnikiae sp. nov., and Bacillus frankliniae sp. nov., isolated from Viking spacecraft and associated surfaces.</title>
        <authorList>
            <person name="Seuylemezian A."/>
            <person name="Vaishampayan P."/>
        </authorList>
    </citation>
    <scope>NUCLEOTIDE SEQUENCE [LARGE SCALE GENOMIC DNA]</scope>
    <source>
        <strain evidence="1 2">MA001</strain>
    </source>
</reference>
<evidence type="ECO:0000313" key="2">
    <source>
        <dbReference type="Proteomes" id="UP000266016"/>
    </source>
</evidence>
<keyword evidence="2" id="KW-1185">Reference proteome</keyword>